<evidence type="ECO:0000256" key="5">
    <source>
        <dbReference type="ARBA" id="ARBA00022989"/>
    </source>
</evidence>
<dbReference type="PANTHER" id="PTHR30043:SF1">
    <property type="entry name" value="ABC TRANSPORT SYSTEM PERMEASE PROTEIN P69"/>
    <property type="match status" value="1"/>
</dbReference>
<dbReference type="Pfam" id="PF00528">
    <property type="entry name" value="BPD_transp_1"/>
    <property type="match status" value="1"/>
</dbReference>
<feature type="transmembrane region" description="Helical" evidence="7">
    <location>
        <begin position="265"/>
        <end position="283"/>
    </location>
</feature>
<keyword evidence="4 7" id="KW-0812">Transmembrane</keyword>
<dbReference type="NCBIfam" id="TIGR01097">
    <property type="entry name" value="PhnE"/>
    <property type="match status" value="1"/>
</dbReference>
<dbReference type="InterPro" id="IPR005769">
    <property type="entry name" value="PhnE/PtxC"/>
</dbReference>
<accession>A0ABX1E645</accession>
<keyword evidence="5 7" id="KW-1133">Transmembrane helix</keyword>
<feature type="transmembrane region" description="Helical" evidence="7">
    <location>
        <begin position="152"/>
        <end position="175"/>
    </location>
</feature>
<evidence type="ECO:0000256" key="7">
    <source>
        <dbReference type="RuleBase" id="RU363032"/>
    </source>
</evidence>
<evidence type="ECO:0000313" key="10">
    <source>
        <dbReference type="Proteomes" id="UP000787635"/>
    </source>
</evidence>
<dbReference type="InterPro" id="IPR035906">
    <property type="entry name" value="MetI-like_sf"/>
</dbReference>
<comment type="caution">
    <text evidence="9">The sequence shown here is derived from an EMBL/GenBank/DDBJ whole genome shotgun (WGS) entry which is preliminary data.</text>
</comment>
<keyword evidence="6 7" id="KW-0472">Membrane</keyword>
<keyword evidence="10" id="KW-1185">Reference proteome</keyword>
<dbReference type="Gene3D" id="1.10.3720.10">
    <property type="entry name" value="MetI-like"/>
    <property type="match status" value="1"/>
</dbReference>
<evidence type="ECO:0000259" key="8">
    <source>
        <dbReference type="PROSITE" id="PS50928"/>
    </source>
</evidence>
<dbReference type="Proteomes" id="UP000787635">
    <property type="component" value="Unassembled WGS sequence"/>
</dbReference>
<proteinExistence type="inferred from homology"/>
<dbReference type="InterPro" id="IPR000515">
    <property type="entry name" value="MetI-like"/>
</dbReference>
<feature type="transmembrane region" description="Helical" evidence="7">
    <location>
        <begin position="36"/>
        <end position="57"/>
    </location>
</feature>
<dbReference type="SUPFAM" id="SSF161098">
    <property type="entry name" value="MetI-like"/>
    <property type="match status" value="1"/>
</dbReference>
<comment type="similarity">
    <text evidence="7">Belongs to the binding-protein-dependent transport system permease family.</text>
</comment>
<dbReference type="EMBL" id="JAAVNE010000027">
    <property type="protein sequence ID" value="NKC32463.1"/>
    <property type="molecule type" value="Genomic_DNA"/>
</dbReference>
<dbReference type="PANTHER" id="PTHR30043">
    <property type="entry name" value="PHOSPHONATES TRANSPORT SYSTEM PERMEASE PROTEIN"/>
    <property type="match status" value="1"/>
</dbReference>
<reference evidence="9 10" key="1">
    <citation type="submission" date="2020-03" db="EMBL/GenBank/DDBJ databases">
        <title>Roseomonas selenitidurans sp. nov. isolated from urban soil.</title>
        <authorList>
            <person name="Liu H."/>
        </authorList>
    </citation>
    <scope>NUCLEOTIDE SEQUENCE [LARGE SCALE GENOMIC DNA]</scope>
    <source>
        <strain evidence="9 10">BU-1</strain>
    </source>
</reference>
<evidence type="ECO:0000256" key="6">
    <source>
        <dbReference type="ARBA" id="ARBA00023136"/>
    </source>
</evidence>
<feature type="domain" description="ABC transmembrane type-1" evidence="8">
    <location>
        <begin position="101"/>
        <end position="283"/>
    </location>
</feature>
<organism evidence="9 10">
    <name type="scientific">Falsiroseomonas selenitidurans</name>
    <dbReference type="NCBI Taxonomy" id="2716335"/>
    <lineage>
        <taxon>Bacteria</taxon>
        <taxon>Pseudomonadati</taxon>
        <taxon>Pseudomonadota</taxon>
        <taxon>Alphaproteobacteria</taxon>
        <taxon>Acetobacterales</taxon>
        <taxon>Roseomonadaceae</taxon>
        <taxon>Falsiroseomonas</taxon>
    </lineage>
</organism>
<dbReference type="PROSITE" id="PS50928">
    <property type="entry name" value="ABC_TM1"/>
    <property type="match status" value="1"/>
</dbReference>
<gene>
    <name evidence="9" type="primary">phnE</name>
    <name evidence="9" type="ORF">HEQ75_16480</name>
</gene>
<keyword evidence="3" id="KW-1003">Cell membrane</keyword>
<evidence type="ECO:0000313" key="9">
    <source>
        <dbReference type="EMBL" id="NKC32463.1"/>
    </source>
</evidence>
<evidence type="ECO:0000256" key="1">
    <source>
        <dbReference type="ARBA" id="ARBA00004651"/>
    </source>
</evidence>
<evidence type="ECO:0000256" key="3">
    <source>
        <dbReference type="ARBA" id="ARBA00022475"/>
    </source>
</evidence>
<evidence type="ECO:0000256" key="4">
    <source>
        <dbReference type="ARBA" id="ARBA00022692"/>
    </source>
</evidence>
<comment type="subcellular location">
    <subcellularLocation>
        <location evidence="1 7">Cell membrane</location>
        <topology evidence="1 7">Multi-pass membrane protein</topology>
    </subcellularLocation>
</comment>
<evidence type="ECO:0000256" key="2">
    <source>
        <dbReference type="ARBA" id="ARBA00022448"/>
    </source>
</evidence>
<sequence>MTPGSQAVAAAPPAAAVAAVTARWAARSRARGLRTLLWGVVFLLAVGVATQVGQVNIGRLLAGLPMAADYIGRTIPVLRAESFGADLAEWFWGFDIWVGLLLDTILIGYTGTVLGGAAALLLSFPAATTLAPRWSVELSRRLLEFARTVPTLVFALIFVYAFGLGPFAGVLAIALHTMGALGKLFAEVHENADLRMVDAVRAAGGSWPQTMRYGVLPQSLPGVLSFGLLRFEINVREASVLGIVGAGGIGEELYLSVRQFEYPDISAILLLILITVTLIDQLCTRLRHRILGAEALRVA</sequence>
<name>A0ABX1E645_9PROT</name>
<protein>
    <submittedName>
        <fullName evidence="9">Phosphonate ABC transporter, permease protein PhnE</fullName>
    </submittedName>
</protein>
<keyword evidence="2 7" id="KW-0813">Transport</keyword>
<feature type="transmembrane region" description="Helical" evidence="7">
    <location>
        <begin position="106"/>
        <end position="131"/>
    </location>
</feature>